<evidence type="ECO:0000313" key="3">
    <source>
        <dbReference type="Proteomes" id="UP000828390"/>
    </source>
</evidence>
<comment type="caution">
    <text evidence="2">The sequence shown here is derived from an EMBL/GenBank/DDBJ whole genome shotgun (WGS) entry which is preliminary data.</text>
</comment>
<protein>
    <submittedName>
        <fullName evidence="2">Uncharacterized protein</fullName>
    </submittedName>
</protein>
<reference evidence="2" key="2">
    <citation type="submission" date="2020-11" db="EMBL/GenBank/DDBJ databases">
        <authorList>
            <person name="McCartney M.A."/>
            <person name="Auch B."/>
            <person name="Kono T."/>
            <person name="Mallez S."/>
            <person name="Becker A."/>
            <person name="Gohl D.M."/>
            <person name="Silverstein K.A.T."/>
            <person name="Koren S."/>
            <person name="Bechman K.B."/>
            <person name="Herman A."/>
            <person name="Abrahante J.E."/>
            <person name="Garbe J."/>
        </authorList>
    </citation>
    <scope>NUCLEOTIDE SEQUENCE</scope>
    <source>
        <strain evidence="2">Duluth1</strain>
        <tissue evidence="2">Whole animal</tissue>
    </source>
</reference>
<reference evidence="2" key="1">
    <citation type="journal article" date="2019" name="bioRxiv">
        <title>The Genome of the Zebra Mussel, Dreissena polymorpha: A Resource for Invasive Species Research.</title>
        <authorList>
            <person name="McCartney M.A."/>
            <person name="Auch B."/>
            <person name="Kono T."/>
            <person name="Mallez S."/>
            <person name="Zhang Y."/>
            <person name="Obille A."/>
            <person name="Becker A."/>
            <person name="Abrahante J.E."/>
            <person name="Garbe J."/>
            <person name="Badalamenti J.P."/>
            <person name="Herman A."/>
            <person name="Mangelson H."/>
            <person name="Liachko I."/>
            <person name="Sullivan S."/>
            <person name="Sone E.D."/>
            <person name="Koren S."/>
            <person name="Silverstein K.A.T."/>
            <person name="Beckman K.B."/>
            <person name="Gohl D.M."/>
        </authorList>
    </citation>
    <scope>NUCLEOTIDE SEQUENCE</scope>
    <source>
        <strain evidence="2">Duluth1</strain>
        <tissue evidence="2">Whole animal</tissue>
    </source>
</reference>
<dbReference type="Proteomes" id="UP000828390">
    <property type="component" value="Unassembled WGS sequence"/>
</dbReference>
<gene>
    <name evidence="2" type="ORF">DPMN_077053</name>
</gene>
<proteinExistence type="predicted"/>
<dbReference type="AlphaFoldDB" id="A0A9D3YJS4"/>
<evidence type="ECO:0000256" key="1">
    <source>
        <dbReference type="SAM" id="MobiDB-lite"/>
    </source>
</evidence>
<sequence length="108" mass="12732">MNVYGEYDYTTNASTNGPSKRQPDNVYNKLKIDRPGYYDHVGTRVYIFPKASRDYDISTAYSLQKKDVSSTVTIFHSRWYNTYMRKWNQRPNTSDWYVINGIDIKLPA</sequence>
<organism evidence="2 3">
    <name type="scientific">Dreissena polymorpha</name>
    <name type="common">Zebra mussel</name>
    <name type="synonym">Mytilus polymorpha</name>
    <dbReference type="NCBI Taxonomy" id="45954"/>
    <lineage>
        <taxon>Eukaryota</taxon>
        <taxon>Metazoa</taxon>
        <taxon>Spiralia</taxon>
        <taxon>Lophotrochozoa</taxon>
        <taxon>Mollusca</taxon>
        <taxon>Bivalvia</taxon>
        <taxon>Autobranchia</taxon>
        <taxon>Heteroconchia</taxon>
        <taxon>Euheterodonta</taxon>
        <taxon>Imparidentia</taxon>
        <taxon>Neoheterodontei</taxon>
        <taxon>Myida</taxon>
        <taxon>Dreissenoidea</taxon>
        <taxon>Dreissenidae</taxon>
        <taxon>Dreissena</taxon>
    </lineage>
</organism>
<feature type="compositionally biased region" description="Polar residues" evidence="1">
    <location>
        <begin position="9"/>
        <end position="19"/>
    </location>
</feature>
<name>A0A9D3YJS4_DREPO</name>
<accession>A0A9D3YJS4</accession>
<feature type="region of interest" description="Disordered" evidence="1">
    <location>
        <begin position="1"/>
        <end position="26"/>
    </location>
</feature>
<dbReference type="EMBL" id="JAIWYP010000015">
    <property type="protein sequence ID" value="KAH3702052.1"/>
    <property type="molecule type" value="Genomic_DNA"/>
</dbReference>
<keyword evidence="3" id="KW-1185">Reference proteome</keyword>
<evidence type="ECO:0000313" key="2">
    <source>
        <dbReference type="EMBL" id="KAH3702052.1"/>
    </source>
</evidence>